<dbReference type="GO" id="GO:0005737">
    <property type="term" value="C:cytoplasm"/>
    <property type="evidence" value="ECO:0007669"/>
    <property type="project" value="TreeGrafter"/>
</dbReference>
<dbReference type="GO" id="GO:0072590">
    <property type="term" value="F:N-acetyl-L-aspartate-L-glutamate ligase activity"/>
    <property type="evidence" value="ECO:0007669"/>
    <property type="project" value="TreeGrafter"/>
</dbReference>
<gene>
    <name evidence="1" type="ORF">GHT09_003294</name>
    <name evidence="2" type="ORF">MONAX_5E026448</name>
</gene>
<dbReference type="PANTHER" id="PTHR21621">
    <property type="entry name" value="RIBOSOMAL PROTEIN S6 MODIFICATION PROTEIN"/>
    <property type="match status" value="1"/>
</dbReference>
<dbReference type="Proteomes" id="UP000662637">
    <property type="component" value="Unassembled WGS sequence"/>
</dbReference>
<dbReference type="EMBL" id="CABDUW010000984">
    <property type="protein sequence ID" value="VTJ77612.1"/>
    <property type="molecule type" value="Genomic_DNA"/>
</dbReference>
<dbReference type="PANTHER" id="PTHR21621:SF1">
    <property type="entry name" value="N-ACETYLASPARTYLGLUTAMATE SYNTHASE A"/>
    <property type="match status" value="1"/>
</dbReference>
<proteinExistence type="predicted"/>
<reference evidence="1" key="2">
    <citation type="submission" date="2020-08" db="EMBL/GenBank/DDBJ databases">
        <authorList>
            <person name="Shumante A."/>
            <person name="Zimin A.V."/>
            <person name="Puiu D."/>
            <person name="Salzberg S.L."/>
        </authorList>
    </citation>
    <scope>NUCLEOTIDE SEQUENCE</scope>
    <source>
        <strain evidence="1">WC2-LM</strain>
        <tissue evidence="1">Liver</tissue>
    </source>
</reference>
<keyword evidence="3" id="KW-1185">Reference proteome</keyword>
<protein>
    <submittedName>
        <fullName evidence="2">Uncharacterized protein</fullName>
    </submittedName>
</protein>
<evidence type="ECO:0000313" key="2">
    <source>
        <dbReference type="EMBL" id="VTJ77612.1"/>
    </source>
</evidence>
<dbReference type="Proteomes" id="UP000335636">
    <property type="component" value="Unassembled WGS sequence"/>
</dbReference>
<accession>A0A5E4C9U5</accession>
<dbReference type="EMBL" id="WJEC01000163">
    <property type="protein sequence ID" value="KAF7485024.1"/>
    <property type="molecule type" value="Genomic_DNA"/>
</dbReference>
<organism evidence="2 3">
    <name type="scientific">Marmota monax</name>
    <name type="common">Woodchuck</name>
    <dbReference type="NCBI Taxonomy" id="9995"/>
    <lineage>
        <taxon>Eukaryota</taxon>
        <taxon>Metazoa</taxon>
        <taxon>Chordata</taxon>
        <taxon>Craniata</taxon>
        <taxon>Vertebrata</taxon>
        <taxon>Euteleostomi</taxon>
        <taxon>Mammalia</taxon>
        <taxon>Eutheria</taxon>
        <taxon>Euarchontoglires</taxon>
        <taxon>Glires</taxon>
        <taxon>Rodentia</taxon>
        <taxon>Sciuromorpha</taxon>
        <taxon>Sciuridae</taxon>
        <taxon>Xerinae</taxon>
        <taxon>Marmotini</taxon>
        <taxon>Marmota</taxon>
    </lineage>
</organism>
<evidence type="ECO:0000313" key="1">
    <source>
        <dbReference type="EMBL" id="KAF7485024.1"/>
    </source>
</evidence>
<reference evidence="2 3" key="1">
    <citation type="submission" date="2019-04" db="EMBL/GenBank/DDBJ databases">
        <authorList>
            <person name="Alioto T."/>
            <person name="Alioto T."/>
        </authorList>
    </citation>
    <scope>NUCLEOTIDE SEQUENCE [LARGE SCALE GENOMIC DNA]</scope>
</reference>
<sequence>MCSQLWFLTDRRIREEYPQVQILRALRQRCSEQDVRFRAVFMDQIAVTVIGGHLELGGAPGSLRAVRVGALSWASRSQVSFRPCKPAALSGETPCVRESPSPS</sequence>
<name>A0A5E4C9U5_MARMO</name>
<evidence type="ECO:0000313" key="3">
    <source>
        <dbReference type="Proteomes" id="UP000335636"/>
    </source>
</evidence>
<dbReference type="AlphaFoldDB" id="A0A5E4C9U5"/>